<dbReference type="InterPro" id="IPR001469">
    <property type="entry name" value="ATP_synth_F1_dsu/esu"/>
</dbReference>
<dbReference type="GO" id="GO:0045259">
    <property type="term" value="C:proton-transporting ATP synthase complex"/>
    <property type="evidence" value="ECO:0007669"/>
    <property type="project" value="UniProtKB-KW"/>
</dbReference>
<organism evidence="9 10">
    <name type="scientific">Peptostreptococcus porci</name>
    <dbReference type="NCBI Taxonomy" id="2652282"/>
    <lineage>
        <taxon>Bacteria</taxon>
        <taxon>Bacillati</taxon>
        <taxon>Bacillota</taxon>
        <taxon>Clostridia</taxon>
        <taxon>Peptostreptococcales</taxon>
        <taxon>Peptostreptococcaceae</taxon>
        <taxon>Peptostreptococcus</taxon>
    </lineage>
</organism>
<dbReference type="InterPro" id="IPR036771">
    <property type="entry name" value="ATPsynth_dsu/esu_N"/>
</dbReference>
<gene>
    <name evidence="9" type="ORF">FYJ71_04975</name>
</gene>
<dbReference type="RefSeq" id="WP_154537722.1">
    <property type="nucleotide sequence ID" value="NZ_JAQYHJ010000119.1"/>
</dbReference>
<dbReference type="PANTHER" id="PTHR13822:SF10">
    <property type="entry name" value="ATP SYNTHASE EPSILON CHAIN, CHLOROPLASTIC"/>
    <property type="match status" value="1"/>
</dbReference>
<evidence type="ECO:0000256" key="6">
    <source>
        <dbReference type="ARBA" id="ARBA00023196"/>
    </source>
</evidence>
<evidence type="ECO:0000256" key="7">
    <source>
        <dbReference type="ARBA" id="ARBA00023310"/>
    </source>
</evidence>
<comment type="similarity">
    <text evidence="2">Belongs to the ATPase epsilon chain family.</text>
</comment>
<keyword evidence="4" id="KW-0406">Ion transport</keyword>
<dbReference type="SUPFAM" id="SSF51344">
    <property type="entry name" value="Epsilon subunit of F1F0-ATP synthase N-terminal domain"/>
    <property type="match status" value="1"/>
</dbReference>
<keyword evidence="10" id="KW-1185">Reference proteome</keyword>
<dbReference type="Gene3D" id="2.60.15.10">
    <property type="entry name" value="F0F1 ATP synthase delta/epsilon subunit, N-terminal"/>
    <property type="match status" value="1"/>
</dbReference>
<keyword evidence="7" id="KW-0066">ATP synthesis</keyword>
<dbReference type="GO" id="GO:0046933">
    <property type="term" value="F:proton-transporting ATP synthase activity, rotational mechanism"/>
    <property type="evidence" value="ECO:0007669"/>
    <property type="project" value="InterPro"/>
</dbReference>
<dbReference type="Proteomes" id="UP000440713">
    <property type="component" value="Unassembled WGS sequence"/>
</dbReference>
<proteinExistence type="inferred from homology"/>
<accession>A0A6N7XGJ8</accession>
<evidence type="ECO:0000256" key="3">
    <source>
        <dbReference type="ARBA" id="ARBA00022448"/>
    </source>
</evidence>
<keyword evidence="3" id="KW-0813">Transport</keyword>
<keyword evidence="6" id="KW-0139">CF(1)</keyword>
<sequence>MFKLKVVTPHKTFYDEIAEMVIFKTIVGDRAILRGHVPIVTGIKEGKMKIKKDGKFMYAEIGNGFVTVDPNSETVIVTEKAEWGNEE</sequence>
<evidence type="ECO:0000256" key="2">
    <source>
        <dbReference type="ARBA" id="ARBA00005712"/>
    </source>
</evidence>
<evidence type="ECO:0000259" key="8">
    <source>
        <dbReference type="Pfam" id="PF02823"/>
    </source>
</evidence>
<dbReference type="PANTHER" id="PTHR13822">
    <property type="entry name" value="ATP SYNTHASE DELTA/EPSILON CHAIN"/>
    <property type="match status" value="1"/>
</dbReference>
<evidence type="ECO:0000313" key="9">
    <source>
        <dbReference type="EMBL" id="MST62329.1"/>
    </source>
</evidence>
<evidence type="ECO:0000313" key="10">
    <source>
        <dbReference type="Proteomes" id="UP000440713"/>
    </source>
</evidence>
<evidence type="ECO:0000256" key="1">
    <source>
        <dbReference type="ARBA" id="ARBA00004184"/>
    </source>
</evidence>
<protein>
    <submittedName>
        <fullName evidence="9">F0F1 ATP synthase subunit epsilon</fullName>
    </submittedName>
</protein>
<reference evidence="9 10" key="1">
    <citation type="submission" date="2019-08" db="EMBL/GenBank/DDBJ databases">
        <title>In-depth cultivation of the pig gut microbiome towards novel bacterial diversity and tailored functional studies.</title>
        <authorList>
            <person name="Wylensek D."/>
            <person name="Hitch T.C.A."/>
            <person name="Clavel T."/>
        </authorList>
    </citation>
    <scope>NUCLEOTIDE SEQUENCE [LARGE SCALE GENOMIC DNA]</scope>
    <source>
        <strain evidence="9 10">WCA-SAB-591-4A-A</strain>
    </source>
</reference>
<feature type="domain" description="ATP synthase F1 complex delta/epsilon subunit N-terminal" evidence="8">
    <location>
        <begin position="2"/>
        <end position="78"/>
    </location>
</feature>
<dbReference type="Pfam" id="PF02823">
    <property type="entry name" value="ATP-synt_DE_N"/>
    <property type="match status" value="1"/>
</dbReference>
<dbReference type="GO" id="GO:0012505">
    <property type="term" value="C:endomembrane system"/>
    <property type="evidence" value="ECO:0007669"/>
    <property type="project" value="UniProtKB-SubCell"/>
</dbReference>
<dbReference type="EMBL" id="VUNE01000002">
    <property type="protein sequence ID" value="MST62329.1"/>
    <property type="molecule type" value="Genomic_DNA"/>
</dbReference>
<comment type="subcellular location">
    <subcellularLocation>
        <location evidence="1">Endomembrane system</location>
        <topology evidence="1">Peripheral membrane protein</topology>
    </subcellularLocation>
</comment>
<dbReference type="AlphaFoldDB" id="A0A6N7XGJ8"/>
<keyword evidence="5" id="KW-0472">Membrane</keyword>
<name>A0A6N7XGJ8_9FIRM</name>
<evidence type="ECO:0000256" key="4">
    <source>
        <dbReference type="ARBA" id="ARBA00023065"/>
    </source>
</evidence>
<evidence type="ECO:0000256" key="5">
    <source>
        <dbReference type="ARBA" id="ARBA00023136"/>
    </source>
</evidence>
<dbReference type="InterPro" id="IPR020546">
    <property type="entry name" value="ATP_synth_F1_dsu/esu_N"/>
</dbReference>
<comment type="caution">
    <text evidence="9">The sequence shown here is derived from an EMBL/GenBank/DDBJ whole genome shotgun (WGS) entry which is preliminary data.</text>
</comment>
<dbReference type="CDD" id="cd12152">
    <property type="entry name" value="F1-ATPase_delta"/>
    <property type="match status" value="1"/>
</dbReference>